<dbReference type="eggNOG" id="COG1413">
    <property type="taxonomic scope" value="Bacteria"/>
</dbReference>
<dbReference type="OrthoDB" id="230287at2"/>
<dbReference type="SUPFAM" id="SSF63829">
    <property type="entry name" value="Calcium-dependent phosphotriesterase"/>
    <property type="match status" value="1"/>
</dbReference>
<dbReference type="eggNOG" id="COG3474">
    <property type="taxonomic scope" value="Bacteria"/>
</dbReference>
<name>L0DCT6_SINAD</name>
<organism evidence="7 8">
    <name type="scientific">Singulisphaera acidiphila (strain ATCC BAA-1392 / DSM 18658 / VKM B-2454 / MOB10)</name>
    <dbReference type="NCBI Taxonomy" id="886293"/>
    <lineage>
        <taxon>Bacteria</taxon>
        <taxon>Pseudomonadati</taxon>
        <taxon>Planctomycetota</taxon>
        <taxon>Planctomycetia</taxon>
        <taxon>Isosphaerales</taxon>
        <taxon>Isosphaeraceae</taxon>
        <taxon>Singulisphaera</taxon>
    </lineage>
</organism>
<dbReference type="Gene3D" id="1.10.760.10">
    <property type="entry name" value="Cytochrome c-like domain"/>
    <property type="match status" value="1"/>
</dbReference>
<dbReference type="InterPro" id="IPR011989">
    <property type="entry name" value="ARM-like"/>
</dbReference>
<dbReference type="PROSITE" id="PS51007">
    <property type="entry name" value="CYTC"/>
    <property type="match status" value="1"/>
</dbReference>
<keyword evidence="1 4" id="KW-0349">Heme</keyword>
<evidence type="ECO:0000256" key="2">
    <source>
        <dbReference type="ARBA" id="ARBA00022723"/>
    </source>
</evidence>
<dbReference type="GO" id="GO:0046872">
    <property type="term" value="F:metal ion binding"/>
    <property type="evidence" value="ECO:0007669"/>
    <property type="project" value="UniProtKB-KW"/>
</dbReference>
<evidence type="ECO:0000313" key="7">
    <source>
        <dbReference type="EMBL" id="AGA27057.1"/>
    </source>
</evidence>
<dbReference type="InterPro" id="IPR013427">
    <property type="entry name" value="Haem-bd_dom_put"/>
</dbReference>
<dbReference type="GO" id="GO:0020037">
    <property type="term" value="F:heme binding"/>
    <property type="evidence" value="ECO:0007669"/>
    <property type="project" value="InterPro"/>
</dbReference>
<dbReference type="Pfam" id="PF23500">
    <property type="entry name" value="DUF7133"/>
    <property type="match status" value="1"/>
</dbReference>
<dbReference type="Pfam" id="PF06283">
    <property type="entry name" value="ThuA"/>
    <property type="match status" value="1"/>
</dbReference>
<dbReference type="RefSeq" id="WP_015246208.1">
    <property type="nucleotide sequence ID" value="NC_019892.1"/>
</dbReference>
<sequence length="1446" mass="156084">MRLRTRLAALSFLALGLFSANVHAVDPASTKGKPLAVLFLGDRGPHRPFERFEQLAPVLAGRGIELTYTDKTSDLNPQNLGKYDALAIYANTTQISKEQEKALLDYVSGGGGFVPLHCASFCFLNSPGYIALVGAQFLKHGTGQFETTVADPDHAIIKGLEPFRTWDETYVHTKHNTKDRQLLQTRDDQTGSEPWTWVRTQGKGRVFYTAYGHDARTWGHPGFHDLVERGIRWAANKGGVSDSRPRVPKGLKPFEHEKAEIPLYTQGARWGTLGEPIRRMQKPLTPEESIKHLASPEGFEAKLFVSEPQIGKPISMTWDHKGRLYVAETVDYPNEMQPKGQGRDRISIVEDTDGDGRADTKTIFAENLSIPTSLCYANGGLIVAQAPDMLFLRDTDGDGKADEREVLFTGFKTNDTHAGPSNLRFGLDNWIYAIIGYAGFTGDVGGERLNFRQGFFRFKPDGSKLEFLRSTNNNSWGVGISEEGLLFGSTANGCPSVYMPIPNRYYESVKGMAPAVLANMADSNRFFPVTENVRQVDWHGGFTAGAGSALYTARAFPKPYWNRTAFVAEPTGHLVSAFTLHQDGTDFRSHNAWNLVASDDEWTSPIIAEVGPDGQVWMVDWYNFIVQHNPTPEGYKTGKGGAYEIPLRDKTHGRIYRIVAKDGKPSDQPKLSKDDPKGLVAALKNDNMFWRLHAQRLLVERGKTDVKDDLLTIIEQDRSQDALGLTPAVIHALWAASGLGVLDGDGPSLAGVQKAAFTHPSASVRRNAALAFPPNVAAPLVVKYELLKDDEKLVRLAALLALADAGSDESKSVAVASAVFNGSVDNDRWLSDAAAAAGAQDASAFLLNAAIRKTPKGPSPEAVSVVSRVSEHYARSAGNPVLGEILRQLPEADAKVREAMVAGFAKGWPRDKAPELDAEAEKAIAALLPKLATDSRGQMLGLASRWGLKGLDGYVAQLAKDLLTVAADSAKSDSARINAARQLVDLRKDDAQAARDIIALVTAKSPPEVASGLIGAVSRSDSPEVGTALVDSMGPMTPAARQAVALALLGKTDWTGSLVGGIEAGKVPMSLLTLSQSQALAAHPDKSIADRARALLAKGDGLPNPDREKVIQALSAVMLKGGDASRGKEVFKKECAKCHTHSGEGGKVGPDLTGMAAHPKSELIVHILDPSRSVEGNFLQYTVSTTDGRVTNGLLAGETKTSIELLDAEGKKLTILRDDIEELASSQKSLMPEGFEKTIPAEGLADLLQFLVQKGKYLLLDLRKVATVTTTKPLVSEAMPNPTRLVFEDWGPKVVDGVPFALVDPQGDRVPNAVMLQSTFGTIPPRMPKEVSLPVNATARAIHLLSGVSIFGFPAGREGSVSLIVRITYEDGSTEAHELKNGVHFADVNGAKDVPGSKLAYKLGGQQVRYLTVVPQKQQTIARIELVKGSDRSAPIVLAATIEGFE</sequence>
<dbReference type="EMBL" id="CP003364">
    <property type="protein sequence ID" value="AGA27057.1"/>
    <property type="molecule type" value="Genomic_DNA"/>
</dbReference>
<evidence type="ECO:0000256" key="4">
    <source>
        <dbReference type="PROSITE-ProRule" id="PRU00433"/>
    </source>
</evidence>
<feature type="chain" id="PRO_5003940066" evidence="5">
    <location>
        <begin position="25"/>
        <end position="1446"/>
    </location>
</feature>
<protein>
    <submittedName>
        <fullName evidence="7">Putative membrane-bound dehydrogenase</fullName>
    </submittedName>
</protein>
<dbReference type="SUPFAM" id="SSF48371">
    <property type="entry name" value="ARM repeat"/>
    <property type="match status" value="1"/>
</dbReference>
<dbReference type="Proteomes" id="UP000010798">
    <property type="component" value="Chromosome"/>
</dbReference>
<gene>
    <name evidence="7" type="ordered locus">Sinac_2762</name>
</gene>
<evidence type="ECO:0000256" key="1">
    <source>
        <dbReference type="ARBA" id="ARBA00022617"/>
    </source>
</evidence>
<dbReference type="SUPFAM" id="SSF46626">
    <property type="entry name" value="Cytochrome c"/>
    <property type="match status" value="1"/>
</dbReference>
<dbReference type="PANTHER" id="PTHR33546">
    <property type="entry name" value="LARGE, MULTIFUNCTIONAL SECRETED PROTEIN-RELATED"/>
    <property type="match status" value="1"/>
</dbReference>
<reference evidence="7 8" key="1">
    <citation type="submission" date="2012-02" db="EMBL/GenBank/DDBJ databases">
        <title>Complete sequence of chromosome of Singulisphaera acidiphila DSM 18658.</title>
        <authorList>
            <consortium name="US DOE Joint Genome Institute (JGI-PGF)"/>
            <person name="Lucas S."/>
            <person name="Copeland A."/>
            <person name="Lapidus A."/>
            <person name="Glavina del Rio T."/>
            <person name="Dalin E."/>
            <person name="Tice H."/>
            <person name="Bruce D."/>
            <person name="Goodwin L."/>
            <person name="Pitluck S."/>
            <person name="Peters L."/>
            <person name="Ovchinnikova G."/>
            <person name="Chertkov O."/>
            <person name="Kyrpides N."/>
            <person name="Mavromatis K."/>
            <person name="Ivanova N."/>
            <person name="Brettin T."/>
            <person name="Detter J.C."/>
            <person name="Han C."/>
            <person name="Larimer F."/>
            <person name="Land M."/>
            <person name="Hauser L."/>
            <person name="Markowitz V."/>
            <person name="Cheng J.-F."/>
            <person name="Hugenholtz P."/>
            <person name="Woyke T."/>
            <person name="Wu D."/>
            <person name="Tindall B."/>
            <person name="Pomrenke H."/>
            <person name="Brambilla E."/>
            <person name="Klenk H.-P."/>
            <person name="Eisen J.A."/>
        </authorList>
    </citation>
    <scope>NUCLEOTIDE SEQUENCE [LARGE SCALE GENOMIC DNA]</scope>
    <source>
        <strain evidence="8">ATCC BAA-1392 / DSM 18658 / VKM B-2454 / MOB10</strain>
    </source>
</reference>
<dbReference type="SUPFAM" id="SSF52317">
    <property type="entry name" value="Class I glutamine amidotransferase-like"/>
    <property type="match status" value="1"/>
</dbReference>
<accession>L0DCT6</accession>
<dbReference type="InterPro" id="IPR036909">
    <property type="entry name" value="Cyt_c-like_dom_sf"/>
</dbReference>
<dbReference type="STRING" id="886293.Sinac_2762"/>
<keyword evidence="8" id="KW-1185">Reference proteome</keyword>
<evidence type="ECO:0000313" key="8">
    <source>
        <dbReference type="Proteomes" id="UP000010798"/>
    </source>
</evidence>
<dbReference type="InterPro" id="IPR013428">
    <property type="entry name" value="Membrane-bound_put_N"/>
</dbReference>
<keyword evidence="2 4" id="KW-0479">Metal-binding</keyword>
<keyword evidence="5" id="KW-0732">Signal</keyword>
<dbReference type="Gene3D" id="3.40.50.880">
    <property type="match status" value="1"/>
</dbReference>
<proteinExistence type="predicted"/>
<feature type="domain" description="Cytochrome c" evidence="6">
    <location>
        <begin position="1122"/>
        <end position="1255"/>
    </location>
</feature>
<dbReference type="eggNOG" id="COG2133">
    <property type="taxonomic scope" value="Bacteria"/>
</dbReference>
<dbReference type="InterPro" id="IPR055557">
    <property type="entry name" value="DUF7133"/>
</dbReference>
<dbReference type="InterPro" id="IPR009056">
    <property type="entry name" value="Cyt_c-like_dom"/>
</dbReference>
<evidence type="ECO:0000259" key="6">
    <source>
        <dbReference type="PROSITE" id="PS51007"/>
    </source>
</evidence>
<keyword evidence="3 4" id="KW-0408">Iron</keyword>
<dbReference type="Gene3D" id="1.25.10.10">
    <property type="entry name" value="Leucine-rich Repeat Variant"/>
    <property type="match status" value="1"/>
</dbReference>
<dbReference type="InterPro" id="IPR011042">
    <property type="entry name" value="6-blade_b-propeller_TolB-like"/>
</dbReference>
<dbReference type="PANTHER" id="PTHR33546:SF1">
    <property type="entry name" value="LARGE, MULTIFUNCTIONAL SECRETED PROTEIN"/>
    <property type="match status" value="1"/>
</dbReference>
<dbReference type="KEGG" id="saci:Sinac_2762"/>
<dbReference type="InterPro" id="IPR029062">
    <property type="entry name" value="Class_I_gatase-like"/>
</dbReference>
<dbReference type="Pfam" id="PF13442">
    <property type="entry name" value="Cytochrome_CBB3"/>
    <property type="match status" value="1"/>
</dbReference>
<evidence type="ECO:0000256" key="5">
    <source>
        <dbReference type="SAM" id="SignalP"/>
    </source>
</evidence>
<dbReference type="Gene3D" id="2.120.10.30">
    <property type="entry name" value="TolB, C-terminal domain"/>
    <property type="match status" value="1"/>
</dbReference>
<dbReference type="GO" id="GO:0009055">
    <property type="term" value="F:electron transfer activity"/>
    <property type="evidence" value="ECO:0007669"/>
    <property type="project" value="InterPro"/>
</dbReference>
<feature type="signal peptide" evidence="5">
    <location>
        <begin position="1"/>
        <end position="24"/>
    </location>
</feature>
<dbReference type="eggNOG" id="COG3828">
    <property type="taxonomic scope" value="Bacteria"/>
</dbReference>
<dbReference type="HOGENOM" id="CLU_004500_1_0_0"/>
<dbReference type="InterPro" id="IPR016024">
    <property type="entry name" value="ARM-type_fold"/>
</dbReference>
<dbReference type="NCBIfam" id="TIGR02603">
    <property type="entry name" value="CxxCH_TIGR02603"/>
    <property type="match status" value="1"/>
</dbReference>
<dbReference type="InterPro" id="IPR029010">
    <property type="entry name" value="ThuA-like"/>
</dbReference>
<dbReference type="NCBIfam" id="TIGR02604">
    <property type="entry name" value="Piru_Ver_Nterm"/>
    <property type="match status" value="1"/>
</dbReference>
<evidence type="ECO:0000256" key="3">
    <source>
        <dbReference type="ARBA" id="ARBA00023004"/>
    </source>
</evidence>